<evidence type="ECO:0000259" key="2">
    <source>
        <dbReference type="Pfam" id="PF25318"/>
    </source>
</evidence>
<feature type="compositionally biased region" description="Low complexity" evidence="1">
    <location>
        <begin position="22"/>
        <end position="33"/>
    </location>
</feature>
<name>A0A9P4HF47_9PLEO</name>
<protein>
    <recommendedName>
        <fullName evidence="2">GDS1 winged helix domain-containing protein</fullName>
    </recommendedName>
</protein>
<accession>A0A9P4HF47</accession>
<dbReference type="AlphaFoldDB" id="A0A9P4HF47"/>
<dbReference type="EMBL" id="ML978165">
    <property type="protein sequence ID" value="KAF2033715.1"/>
    <property type="molecule type" value="Genomic_DNA"/>
</dbReference>
<feature type="domain" description="GDS1 winged helix" evidence="2">
    <location>
        <begin position="91"/>
        <end position="190"/>
    </location>
</feature>
<feature type="region of interest" description="Disordered" evidence="1">
    <location>
        <begin position="1"/>
        <end position="94"/>
    </location>
</feature>
<feature type="region of interest" description="Disordered" evidence="1">
    <location>
        <begin position="208"/>
        <end position="309"/>
    </location>
</feature>
<feature type="compositionally biased region" description="Polar residues" evidence="1">
    <location>
        <begin position="244"/>
        <end position="258"/>
    </location>
</feature>
<sequence>MGYNTRRKSLSLPSLGIHLPGAARSTRSPPSTSDPHPAKKVKRTHSSSVSLTSPPRTTTLRFDEQRPKSAGRVADTPPPSPGGESGQTKVDTQGIDDEIVVGVIEQLEKTGNRPHLLKELATVLSPTIPIVERYVPNLFSANPAAIISSRLATYLKRNWTALSRCPLDKKLVGTHPKRVYYFLSTCPHQPIPTDAAMVPSAARIISPSLSSAASEEEDLDARSRARMSPSPELDLSDYDENSVDPFSSQTHPPTTANIAHNRRAQSPPLEKDEREFTQTASFLQQRRRSQEAERQRSASTSAEPTQRSDVIMEEVTQTIEETEESAARKNSEIAVALFGHVDAAAAFPATFAPGSPALKPVLHLEMPPPATKPHTVKFDADDLDWAMKSPETIEVDELDEIFGEY</sequence>
<evidence type="ECO:0000313" key="3">
    <source>
        <dbReference type="EMBL" id="KAF2033715.1"/>
    </source>
</evidence>
<dbReference type="Proteomes" id="UP000799777">
    <property type="component" value="Unassembled WGS sequence"/>
</dbReference>
<gene>
    <name evidence="3" type="ORF">EK21DRAFT_58192</name>
</gene>
<evidence type="ECO:0000313" key="4">
    <source>
        <dbReference type="Proteomes" id="UP000799777"/>
    </source>
</evidence>
<comment type="caution">
    <text evidence="3">The sequence shown here is derived from an EMBL/GenBank/DDBJ whole genome shotgun (WGS) entry which is preliminary data.</text>
</comment>
<dbReference type="Pfam" id="PF25318">
    <property type="entry name" value="WHD_GDS1"/>
    <property type="match status" value="1"/>
</dbReference>
<feature type="compositionally biased region" description="Polar residues" evidence="1">
    <location>
        <begin position="46"/>
        <end position="60"/>
    </location>
</feature>
<dbReference type="OrthoDB" id="4150221at2759"/>
<dbReference type="InterPro" id="IPR057511">
    <property type="entry name" value="WH_GDS1"/>
</dbReference>
<organism evidence="3 4">
    <name type="scientific">Setomelanomma holmii</name>
    <dbReference type="NCBI Taxonomy" id="210430"/>
    <lineage>
        <taxon>Eukaryota</taxon>
        <taxon>Fungi</taxon>
        <taxon>Dikarya</taxon>
        <taxon>Ascomycota</taxon>
        <taxon>Pezizomycotina</taxon>
        <taxon>Dothideomycetes</taxon>
        <taxon>Pleosporomycetidae</taxon>
        <taxon>Pleosporales</taxon>
        <taxon>Pleosporineae</taxon>
        <taxon>Phaeosphaeriaceae</taxon>
        <taxon>Setomelanomma</taxon>
    </lineage>
</organism>
<proteinExistence type="predicted"/>
<reference evidence="3" key="1">
    <citation type="journal article" date="2020" name="Stud. Mycol.">
        <title>101 Dothideomycetes genomes: a test case for predicting lifestyles and emergence of pathogens.</title>
        <authorList>
            <person name="Haridas S."/>
            <person name="Albert R."/>
            <person name="Binder M."/>
            <person name="Bloem J."/>
            <person name="Labutti K."/>
            <person name="Salamov A."/>
            <person name="Andreopoulos B."/>
            <person name="Baker S."/>
            <person name="Barry K."/>
            <person name="Bills G."/>
            <person name="Bluhm B."/>
            <person name="Cannon C."/>
            <person name="Castanera R."/>
            <person name="Culley D."/>
            <person name="Daum C."/>
            <person name="Ezra D."/>
            <person name="Gonzalez J."/>
            <person name="Henrissat B."/>
            <person name="Kuo A."/>
            <person name="Liang C."/>
            <person name="Lipzen A."/>
            <person name="Lutzoni F."/>
            <person name="Magnuson J."/>
            <person name="Mondo S."/>
            <person name="Nolan M."/>
            <person name="Ohm R."/>
            <person name="Pangilinan J."/>
            <person name="Park H.-J."/>
            <person name="Ramirez L."/>
            <person name="Alfaro M."/>
            <person name="Sun H."/>
            <person name="Tritt A."/>
            <person name="Yoshinaga Y."/>
            <person name="Zwiers L.-H."/>
            <person name="Turgeon B."/>
            <person name="Goodwin S."/>
            <person name="Spatafora J."/>
            <person name="Crous P."/>
            <person name="Grigoriev I."/>
        </authorList>
    </citation>
    <scope>NUCLEOTIDE SEQUENCE</scope>
    <source>
        <strain evidence="3">CBS 110217</strain>
    </source>
</reference>
<evidence type="ECO:0000256" key="1">
    <source>
        <dbReference type="SAM" id="MobiDB-lite"/>
    </source>
</evidence>
<keyword evidence="4" id="KW-1185">Reference proteome</keyword>